<evidence type="ECO:0000256" key="1">
    <source>
        <dbReference type="ARBA" id="ARBA00004651"/>
    </source>
</evidence>
<evidence type="ECO:0000256" key="7">
    <source>
        <dbReference type="SAM" id="Phobius"/>
    </source>
</evidence>
<evidence type="ECO:0000313" key="8">
    <source>
        <dbReference type="EMBL" id="TCK19604.1"/>
    </source>
</evidence>
<comment type="similarity">
    <text evidence="2">Belongs to the Rht family.</text>
</comment>
<dbReference type="InterPro" id="IPR001123">
    <property type="entry name" value="LeuE-type"/>
</dbReference>
<keyword evidence="4 7" id="KW-0812">Transmembrane</keyword>
<dbReference type="Proteomes" id="UP000295030">
    <property type="component" value="Unassembled WGS sequence"/>
</dbReference>
<dbReference type="GO" id="GO:0005886">
    <property type="term" value="C:plasma membrane"/>
    <property type="evidence" value="ECO:0007669"/>
    <property type="project" value="UniProtKB-SubCell"/>
</dbReference>
<comment type="caution">
    <text evidence="8">The sequence shown here is derived from an EMBL/GenBank/DDBJ whole genome shotgun (WGS) entry which is preliminary data.</text>
</comment>
<dbReference type="EMBL" id="SMFY01000005">
    <property type="protein sequence ID" value="TCK19604.1"/>
    <property type="molecule type" value="Genomic_DNA"/>
</dbReference>
<dbReference type="PIRSF" id="PIRSF006324">
    <property type="entry name" value="LeuE"/>
    <property type="match status" value="1"/>
</dbReference>
<dbReference type="PANTHER" id="PTHR30086:SF14">
    <property type="entry name" value="HOMOSERINE_HOMOSERINE LACTONE EFFLUX PROTEIN"/>
    <property type="match status" value="1"/>
</dbReference>
<evidence type="ECO:0000313" key="9">
    <source>
        <dbReference type="Proteomes" id="UP000295030"/>
    </source>
</evidence>
<accession>A0A4R1HC58</accession>
<keyword evidence="5 7" id="KW-1133">Transmembrane helix</keyword>
<proteinExistence type="inferred from homology"/>
<dbReference type="Pfam" id="PF01810">
    <property type="entry name" value="LysE"/>
    <property type="match status" value="1"/>
</dbReference>
<evidence type="ECO:0000256" key="4">
    <source>
        <dbReference type="ARBA" id="ARBA00022692"/>
    </source>
</evidence>
<gene>
    <name evidence="8" type="ORF">EV667_4038</name>
</gene>
<feature type="transmembrane region" description="Helical" evidence="7">
    <location>
        <begin position="40"/>
        <end position="64"/>
    </location>
</feature>
<organism evidence="8 9">
    <name type="scientific">Ancylobacter aquaticus</name>
    <dbReference type="NCBI Taxonomy" id="100"/>
    <lineage>
        <taxon>Bacteria</taxon>
        <taxon>Pseudomonadati</taxon>
        <taxon>Pseudomonadota</taxon>
        <taxon>Alphaproteobacteria</taxon>
        <taxon>Hyphomicrobiales</taxon>
        <taxon>Xanthobacteraceae</taxon>
        <taxon>Ancylobacter</taxon>
    </lineage>
</organism>
<dbReference type="OrthoDB" id="9804822at2"/>
<evidence type="ECO:0000256" key="2">
    <source>
        <dbReference type="ARBA" id="ARBA00007928"/>
    </source>
</evidence>
<feature type="transmembrane region" description="Helical" evidence="7">
    <location>
        <begin position="148"/>
        <end position="169"/>
    </location>
</feature>
<reference evidence="8 9" key="1">
    <citation type="submission" date="2019-03" db="EMBL/GenBank/DDBJ databases">
        <title>Genomic Encyclopedia of Type Strains, Phase IV (KMG-IV): sequencing the most valuable type-strain genomes for metagenomic binning, comparative biology and taxonomic classification.</title>
        <authorList>
            <person name="Goeker M."/>
        </authorList>
    </citation>
    <scope>NUCLEOTIDE SEQUENCE [LARGE SCALE GENOMIC DNA]</scope>
    <source>
        <strain evidence="8 9">DSM 101</strain>
    </source>
</reference>
<sequence length="210" mass="21889">MEFSSYLAYVLVSAAQSATPGPSTLFLVNNALALGWRRALGALSGDLVAIGLLATLSVVGVGALLVACPIAFMALRLLGASYVIWLGWSYIRSPSPQEGAPATATAPAPSGMALWLQSFGVGVSNPKAVLFFAALFPQFIPAESGPSVLAVLVVTFVIVKLIVLGGYALGARPLVRLFRGTEHARRGRRLTGIIFVVFGALMIWSALSAS</sequence>
<feature type="transmembrane region" description="Helical" evidence="7">
    <location>
        <begin position="70"/>
        <end position="91"/>
    </location>
</feature>
<evidence type="ECO:0000256" key="3">
    <source>
        <dbReference type="ARBA" id="ARBA00022475"/>
    </source>
</evidence>
<feature type="transmembrane region" description="Helical" evidence="7">
    <location>
        <begin position="6"/>
        <end position="28"/>
    </location>
</feature>
<feature type="transmembrane region" description="Helical" evidence="7">
    <location>
        <begin position="190"/>
        <end position="207"/>
    </location>
</feature>
<dbReference type="GO" id="GO:0042970">
    <property type="term" value="F:homoserine transmembrane transporter activity"/>
    <property type="evidence" value="ECO:0007669"/>
    <property type="project" value="TreeGrafter"/>
</dbReference>
<protein>
    <submittedName>
        <fullName evidence="8">Threonine/homoserine/homoserine lactone efflux protein</fullName>
    </submittedName>
</protein>
<evidence type="ECO:0000256" key="6">
    <source>
        <dbReference type="ARBA" id="ARBA00023136"/>
    </source>
</evidence>
<keyword evidence="3" id="KW-1003">Cell membrane</keyword>
<dbReference type="PANTHER" id="PTHR30086">
    <property type="entry name" value="ARGININE EXPORTER PROTEIN ARGO"/>
    <property type="match status" value="1"/>
</dbReference>
<name>A0A4R1HC58_ANCAQ</name>
<keyword evidence="6 7" id="KW-0472">Membrane</keyword>
<dbReference type="RefSeq" id="WP_131837125.1">
    <property type="nucleotide sequence ID" value="NZ_SMFY01000005.1"/>
</dbReference>
<comment type="subcellular location">
    <subcellularLocation>
        <location evidence="1">Cell membrane</location>
        <topology evidence="1">Multi-pass membrane protein</topology>
    </subcellularLocation>
</comment>
<dbReference type="AlphaFoldDB" id="A0A4R1HC58"/>
<keyword evidence="9" id="KW-1185">Reference proteome</keyword>
<evidence type="ECO:0000256" key="5">
    <source>
        <dbReference type="ARBA" id="ARBA00022989"/>
    </source>
</evidence>